<dbReference type="Gene3D" id="3.40.50.1110">
    <property type="entry name" value="SGNH hydrolase"/>
    <property type="match status" value="1"/>
</dbReference>
<dbReference type="PANTHER" id="PTHR30383:SF5">
    <property type="entry name" value="SGNH HYDROLASE-TYPE ESTERASE DOMAIN-CONTAINING PROTEIN"/>
    <property type="match status" value="1"/>
</dbReference>
<dbReference type="InterPro" id="IPR013830">
    <property type="entry name" value="SGNH_hydro"/>
</dbReference>
<evidence type="ECO:0000259" key="1">
    <source>
        <dbReference type="Pfam" id="PF13472"/>
    </source>
</evidence>
<feature type="domain" description="SGNH hydrolase-type esterase" evidence="1">
    <location>
        <begin position="7"/>
        <end position="178"/>
    </location>
</feature>
<dbReference type="PATRIC" id="fig|545697.3.peg.1245"/>
<organism evidence="2 3">
    <name type="scientific">Clostridium celatum DSM 1785</name>
    <dbReference type="NCBI Taxonomy" id="545697"/>
    <lineage>
        <taxon>Bacteria</taxon>
        <taxon>Bacillati</taxon>
        <taxon>Bacillota</taxon>
        <taxon>Clostridia</taxon>
        <taxon>Eubacteriales</taxon>
        <taxon>Clostridiaceae</taxon>
        <taxon>Clostridium</taxon>
    </lineage>
</organism>
<dbReference type="OrthoDB" id="9777593at2"/>
<name>L1QI18_9CLOT</name>
<dbReference type="InterPro" id="IPR051532">
    <property type="entry name" value="Ester_Hydrolysis_Enzymes"/>
</dbReference>
<dbReference type="AlphaFoldDB" id="L1QI18"/>
<gene>
    <name evidence="2" type="ORF">HMPREF0216_01266</name>
</gene>
<dbReference type="EMBL" id="AMEZ01000033">
    <property type="protein sequence ID" value="EKY27623.1"/>
    <property type="molecule type" value="Genomic_DNA"/>
</dbReference>
<dbReference type="PANTHER" id="PTHR30383">
    <property type="entry name" value="THIOESTERASE 1/PROTEASE 1/LYSOPHOSPHOLIPASE L1"/>
    <property type="match status" value="1"/>
</dbReference>
<dbReference type="eggNOG" id="COG2755">
    <property type="taxonomic scope" value="Bacteria"/>
</dbReference>
<dbReference type="STRING" id="545697.HMPREF0216_01266"/>
<comment type="caution">
    <text evidence="2">The sequence shown here is derived from an EMBL/GenBank/DDBJ whole genome shotgun (WGS) entry which is preliminary data.</text>
</comment>
<evidence type="ECO:0000313" key="2">
    <source>
        <dbReference type="EMBL" id="EKY27623.1"/>
    </source>
</evidence>
<accession>L1QI18</accession>
<dbReference type="Pfam" id="PF13472">
    <property type="entry name" value="Lipase_GDSL_2"/>
    <property type="match status" value="1"/>
</dbReference>
<dbReference type="RefSeq" id="WP_005212325.1">
    <property type="nucleotide sequence ID" value="NZ_KB291625.1"/>
</dbReference>
<reference evidence="2 3" key="1">
    <citation type="submission" date="2012-05" db="EMBL/GenBank/DDBJ databases">
        <authorList>
            <person name="Weinstock G."/>
            <person name="Sodergren E."/>
            <person name="Lobos E.A."/>
            <person name="Fulton L."/>
            <person name="Fulton R."/>
            <person name="Courtney L."/>
            <person name="Fronick C."/>
            <person name="O'Laughlin M."/>
            <person name="Godfrey J."/>
            <person name="Wilson R.M."/>
            <person name="Miner T."/>
            <person name="Farmer C."/>
            <person name="Delehaunty K."/>
            <person name="Cordes M."/>
            <person name="Minx P."/>
            <person name="Tomlinson C."/>
            <person name="Chen J."/>
            <person name="Wollam A."/>
            <person name="Pepin K.H."/>
            <person name="Bhonagiri V."/>
            <person name="Zhang X."/>
            <person name="Suruliraj S."/>
            <person name="Warren W."/>
            <person name="Mitreva M."/>
            <person name="Mardis E.R."/>
            <person name="Wilson R.K."/>
        </authorList>
    </citation>
    <scope>NUCLEOTIDE SEQUENCE [LARGE SCALE GENOMIC DNA]</scope>
    <source>
        <strain evidence="2 3">DSM 1785</strain>
    </source>
</reference>
<dbReference type="Proteomes" id="UP000010420">
    <property type="component" value="Unassembled WGS sequence"/>
</dbReference>
<protein>
    <submittedName>
        <fullName evidence="2">GDSL-like protein</fullName>
    </submittedName>
</protein>
<proteinExistence type="predicted"/>
<dbReference type="SUPFAM" id="SSF52266">
    <property type="entry name" value="SGNH hydrolase"/>
    <property type="match status" value="1"/>
</dbReference>
<dbReference type="InterPro" id="IPR036514">
    <property type="entry name" value="SGNH_hydro_sf"/>
</dbReference>
<dbReference type="HOGENOM" id="CLU_051989_9_0_9"/>
<keyword evidence="3" id="KW-1185">Reference proteome</keyword>
<evidence type="ECO:0000313" key="3">
    <source>
        <dbReference type="Proteomes" id="UP000010420"/>
    </source>
</evidence>
<sequence>MNDTYVFLGDSLTFGYGVKPKENWVNKLKQKYNLCIYNKGVNGSTTTDMLFRFQEDVLDLNPNKLFIMGGTNDLLSNRSIDSIISNIELMIKDSLCNNISVIIGIPPTIIPEVANELFMKCDTYEYCKKNLSQLRINLIALCTKYSLPYLDFYSAILSSKNKLEIYSDGIHFSPKGQDILFKESENLILM</sequence>
<dbReference type="GO" id="GO:0004622">
    <property type="term" value="F:phosphatidylcholine lysophospholipase activity"/>
    <property type="evidence" value="ECO:0007669"/>
    <property type="project" value="TreeGrafter"/>
</dbReference>